<dbReference type="InterPro" id="IPR019775">
    <property type="entry name" value="WD40_repeat_CS"/>
</dbReference>
<dbReference type="SUPFAM" id="SSF50978">
    <property type="entry name" value="WD40 repeat-like"/>
    <property type="match status" value="1"/>
</dbReference>
<dbReference type="PANTHER" id="PTHR22847">
    <property type="entry name" value="WD40 REPEAT PROTEIN"/>
    <property type="match status" value="1"/>
</dbReference>
<evidence type="ECO:0000256" key="2">
    <source>
        <dbReference type="ARBA" id="ARBA00022574"/>
    </source>
</evidence>
<evidence type="ECO:0000256" key="4">
    <source>
        <dbReference type="ARBA" id="ARBA00038415"/>
    </source>
</evidence>
<dbReference type="InterPro" id="IPR036322">
    <property type="entry name" value="WD40_repeat_dom_sf"/>
</dbReference>
<reference evidence="8" key="1">
    <citation type="submission" date="2022-11" db="EMBL/GenBank/DDBJ databases">
        <authorList>
            <person name="Petersen C."/>
        </authorList>
    </citation>
    <scope>NUCLEOTIDE SEQUENCE</scope>
    <source>
        <strain evidence="8">IBT 34128</strain>
    </source>
</reference>
<dbReference type="GeneID" id="81398394"/>
<sequence>MRSMNQKKFLEQYVYALENDFTSPNGEPAAWAPDHPKYWGQERAKIGLDGNRITPALSPDNRFLAVGAEQEIHVIDVTTQERLEVLRGHSGELEKVQFAPELVDHGDNQNGTRYLLVSECDAEIVILWELNERGNLVLSKEDKEKAVDADTLATETLQPLVSKLVTDHGWNTDDKAIDALNNEVRSALRSAITLHEQERRLCFRGQLASFGSAAFSPDGKTLLYLSQNESTQGGSRDATSLPCVNVWDVEKRYLRHQLLGHADAIMWTAMSPDSRLVASIAWDGTARIWDTTSGECLRVVGPLGGQLWSGAFSPDAKWLAISQGSPKTHIHVYDISTGEPVSRFDGSRRWARSLAWSPDGTMLACGTDDSTLFIWDPITGQERMRWRLAFEDWMMRSFASIGGVRFLDGGRKLIFQIREGTVEIYDFETNLKQQLTRGAEDQIDQCPNSEVVCSADSRLIVVPDGDGVLRVWDL</sequence>
<evidence type="ECO:0000313" key="9">
    <source>
        <dbReference type="Proteomes" id="UP001141434"/>
    </source>
</evidence>
<dbReference type="Proteomes" id="UP001141434">
    <property type="component" value="Unassembled WGS sequence"/>
</dbReference>
<dbReference type="SMART" id="SM00320">
    <property type="entry name" value="WD40"/>
    <property type="match status" value="6"/>
</dbReference>
<evidence type="ECO:0000256" key="6">
    <source>
        <dbReference type="ARBA" id="ARBA00043913"/>
    </source>
</evidence>
<evidence type="ECO:0000256" key="1">
    <source>
        <dbReference type="ARBA" id="ARBA00004570"/>
    </source>
</evidence>
<dbReference type="AlphaFoldDB" id="A0A9W9JWM7"/>
<comment type="subcellular location">
    <subcellularLocation>
        <location evidence="1">Mitochondrion outer membrane</location>
        <topology evidence="1">Peripheral membrane protein</topology>
        <orientation evidence="1">Cytoplasmic side</orientation>
    </subcellularLocation>
</comment>
<evidence type="ECO:0000256" key="5">
    <source>
        <dbReference type="ARBA" id="ARBA00039789"/>
    </source>
</evidence>
<feature type="repeat" description="WD" evidence="7">
    <location>
        <begin position="344"/>
        <end position="385"/>
    </location>
</feature>
<dbReference type="GO" id="GO:1990234">
    <property type="term" value="C:transferase complex"/>
    <property type="evidence" value="ECO:0007669"/>
    <property type="project" value="UniProtKB-ARBA"/>
</dbReference>
<evidence type="ECO:0000256" key="3">
    <source>
        <dbReference type="ARBA" id="ARBA00022737"/>
    </source>
</evidence>
<dbReference type="InterPro" id="IPR015943">
    <property type="entry name" value="WD40/YVTN_repeat-like_dom_sf"/>
</dbReference>
<accession>A0A9W9JWM7</accession>
<dbReference type="InterPro" id="IPR001680">
    <property type="entry name" value="WD40_rpt"/>
</dbReference>
<dbReference type="Pfam" id="PF00400">
    <property type="entry name" value="WD40"/>
    <property type="match status" value="2"/>
</dbReference>
<dbReference type="OrthoDB" id="1367865at2759"/>
<name>A0A9W9JWM7_9EURO</name>
<dbReference type="InterPro" id="IPR011659">
    <property type="entry name" value="WD40"/>
</dbReference>
<dbReference type="PANTHER" id="PTHR22847:SF637">
    <property type="entry name" value="WD REPEAT DOMAIN 5B"/>
    <property type="match status" value="1"/>
</dbReference>
<keyword evidence="9" id="KW-1185">Reference proteome</keyword>
<proteinExistence type="inferred from homology"/>
<keyword evidence="3" id="KW-0677">Repeat</keyword>
<feature type="repeat" description="WD" evidence="7">
    <location>
        <begin position="258"/>
        <end position="299"/>
    </location>
</feature>
<dbReference type="EMBL" id="JAPMSZ010000011">
    <property type="protein sequence ID" value="KAJ5084121.1"/>
    <property type="molecule type" value="Genomic_DNA"/>
</dbReference>
<dbReference type="GO" id="GO:0005741">
    <property type="term" value="C:mitochondrial outer membrane"/>
    <property type="evidence" value="ECO:0007669"/>
    <property type="project" value="UniProtKB-SubCell"/>
</dbReference>
<dbReference type="PROSITE" id="PS50082">
    <property type="entry name" value="WD_REPEATS_2"/>
    <property type="match status" value="3"/>
</dbReference>
<reference evidence="8" key="2">
    <citation type="journal article" date="2023" name="IMA Fungus">
        <title>Comparative genomic study of the Penicillium genus elucidates a diverse pangenome and 15 lateral gene transfer events.</title>
        <authorList>
            <person name="Petersen C."/>
            <person name="Sorensen T."/>
            <person name="Nielsen M.R."/>
            <person name="Sondergaard T.E."/>
            <person name="Sorensen J.L."/>
            <person name="Fitzpatrick D.A."/>
            <person name="Frisvad J.C."/>
            <person name="Nielsen K.L."/>
        </authorList>
    </citation>
    <scope>NUCLEOTIDE SEQUENCE</scope>
    <source>
        <strain evidence="8">IBT 34128</strain>
    </source>
</reference>
<keyword evidence="2 7" id="KW-0853">WD repeat</keyword>
<dbReference type="PROSITE" id="PS50294">
    <property type="entry name" value="WD_REPEATS_REGION"/>
    <property type="match status" value="2"/>
</dbReference>
<evidence type="ECO:0000256" key="7">
    <source>
        <dbReference type="PROSITE-ProRule" id="PRU00221"/>
    </source>
</evidence>
<dbReference type="RefSeq" id="XP_056507518.1">
    <property type="nucleotide sequence ID" value="XM_056659225.1"/>
</dbReference>
<comment type="caution">
    <text evidence="8">The sequence shown here is derived from an EMBL/GenBank/DDBJ whole genome shotgun (WGS) entry which is preliminary data.</text>
</comment>
<evidence type="ECO:0000313" key="8">
    <source>
        <dbReference type="EMBL" id="KAJ5084121.1"/>
    </source>
</evidence>
<gene>
    <name evidence="8" type="ORF">NUU61_008700</name>
</gene>
<protein>
    <recommendedName>
        <fullName evidence="5">Mitochondrial division protein 1</fullName>
    </recommendedName>
</protein>
<comment type="function">
    <text evidence="6">Involved in mitochondrial fission. Acts as an adapter protein required to form mitochondrial fission complexes. Formation of these complexes is required to promote constriction and fission of the mitochondrial compartment at a late step in mitochondrial division.</text>
</comment>
<feature type="repeat" description="WD" evidence="7">
    <location>
        <begin position="454"/>
        <end position="474"/>
    </location>
</feature>
<comment type="similarity">
    <text evidence="4">Belongs to the WD repeat MDV1/CAF4 family.</text>
</comment>
<dbReference type="Pfam" id="PF07676">
    <property type="entry name" value="PD40"/>
    <property type="match status" value="1"/>
</dbReference>
<dbReference type="PROSITE" id="PS00678">
    <property type="entry name" value="WD_REPEATS_1"/>
    <property type="match status" value="1"/>
</dbReference>
<organism evidence="8 9">
    <name type="scientific">Penicillium alfredii</name>
    <dbReference type="NCBI Taxonomy" id="1506179"/>
    <lineage>
        <taxon>Eukaryota</taxon>
        <taxon>Fungi</taxon>
        <taxon>Dikarya</taxon>
        <taxon>Ascomycota</taxon>
        <taxon>Pezizomycotina</taxon>
        <taxon>Eurotiomycetes</taxon>
        <taxon>Eurotiomycetidae</taxon>
        <taxon>Eurotiales</taxon>
        <taxon>Aspergillaceae</taxon>
        <taxon>Penicillium</taxon>
    </lineage>
</organism>
<dbReference type="Gene3D" id="2.130.10.10">
    <property type="entry name" value="YVTN repeat-like/Quinoprotein amine dehydrogenase"/>
    <property type="match status" value="3"/>
</dbReference>